<gene>
    <name evidence="1" type="ORF">ACFSSA_10735</name>
</gene>
<evidence type="ECO:0000313" key="2">
    <source>
        <dbReference type="Proteomes" id="UP001597375"/>
    </source>
</evidence>
<dbReference type="RefSeq" id="WP_386820441.1">
    <property type="nucleotide sequence ID" value="NZ_JBHUIT010000017.1"/>
</dbReference>
<keyword evidence="2" id="KW-1185">Reference proteome</keyword>
<evidence type="ECO:0000313" key="1">
    <source>
        <dbReference type="EMBL" id="MFD2257155.1"/>
    </source>
</evidence>
<accession>A0ABW5DCN5</accession>
<reference evidence="2" key="1">
    <citation type="journal article" date="2019" name="Int. J. Syst. Evol. Microbiol.">
        <title>The Global Catalogue of Microorganisms (GCM) 10K type strain sequencing project: providing services to taxonomists for standard genome sequencing and annotation.</title>
        <authorList>
            <consortium name="The Broad Institute Genomics Platform"/>
            <consortium name="The Broad Institute Genome Sequencing Center for Infectious Disease"/>
            <person name="Wu L."/>
            <person name="Ma J."/>
        </authorList>
    </citation>
    <scope>NUCLEOTIDE SEQUENCE [LARGE SCALE GENOMIC DNA]</scope>
    <source>
        <strain evidence="2">CGMCC 4.7106</strain>
    </source>
</reference>
<name>A0ABW5DCN5_9BACT</name>
<organism evidence="1 2">
    <name type="scientific">Luteolibacter algae</name>
    <dbReference type="NCBI Taxonomy" id="454151"/>
    <lineage>
        <taxon>Bacteria</taxon>
        <taxon>Pseudomonadati</taxon>
        <taxon>Verrucomicrobiota</taxon>
        <taxon>Verrucomicrobiia</taxon>
        <taxon>Verrucomicrobiales</taxon>
        <taxon>Verrucomicrobiaceae</taxon>
        <taxon>Luteolibacter</taxon>
    </lineage>
</organism>
<dbReference type="Proteomes" id="UP001597375">
    <property type="component" value="Unassembled WGS sequence"/>
</dbReference>
<sequence>MFSTKQLSEEQIATIKSWAAAGARLPDIQLKMHEEMNLPITYMDTRFVILDLGIELAKDDVAVEVPDDLAQEESHTGGVQVTMDDMPLSGMIVSGKAVFSDGERAIWTIDQNGQPGLEPETAAYDPTEEDIVEFQKQLRALIQSLRE</sequence>
<protein>
    <submittedName>
        <fullName evidence="1">Uncharacterized protein</fullName>
    </submittedName>
</protein>
<dbReference type="EMBL" id="JBHUIT010000017">
    <property type="protein sequence ID" value="MFD2257155.1"/>
    <property type="molecule type" value="Genomic_DNA"/>
</dbReference>
<comment type="caution">
    <text evidence="1">The sequence shown here is derived from an EMBL/GenBank/DDBJ whole genome shotgun (WGS) entry which is preliminary data.</text>
</comment>
<proteinExistence type="predicted"/>